<keyword evidence="2" id="KW-0812">Transmembrane</keyword>
<evidence type="ECO:0000256" key="1">
    <source>
        <dbReference type="SAM" id="MobiDB-lite"/>
    </source>
</evidence>
<gene>
    <name evidence="4" type="ORF">DM01DRAFT_1142593</name>
</gene>
<evidence type="ECO:0000256" key="3">
    <source>
        <dbReference type="SAM" id="SignalP"/>
    </source>
</evidence>
<feature type="signal peptide" evidence="3">
    <location>
        <begin position="1"/>
        <end position="20"/>
    </location>
</feature>
<dbReference type="Proteomes" id="UP000242146">
    <property type="component" value="Unassembled WGS sequence"/>
</dbReference>
<feature type="chain" id="PRO_5010882405" description="TRP C-terminal domain-containing protein" evidence="3">
    <location>
        <begin position="21"/>
        <end position="300"/>
    </location>
</feature>
<accession>A0A1X2G7S3</accession>
<protein>
    <recommendedName>
        <fullName evidence="6">TRP C-terminal domain-containing protein</fullName>
    </recommendedName>
</protein>
<organism evidence="4 5">
    <name type="scientific">Hesseltinella vesiculosa</name>
    <dbReference type="NCBI Taxonomy" id="101127"/>
    <lineage>
        <taxon>Eukaryota</taxon>
        <taxon>Fungi</taxon>
        <taxon>Fungi incertae sedis</taxon>
        <taxon>Mucoromycota</taxon>
        <taxon>Mucoromycotina</taxon>
        <taxon>Mucoromycetes</taxon>
        <taxon>Mucorales</taxon>
        <taxon>Cunninghamellaceae</taxon>
        <taxon>Hesseltinella</taxon>
    </lineage>
</organism>
<feature type="compositionally biased region" description="Low complexity" evidence="1">
    <location>
        <begin position="247"/>
        <end position="260"/>
    </location>
</feature>
<feature type="region of interest" description="Disordered" evidence="1">
    <location>
        <begin position="239"/>
        <end position="260"/>
    </location>
</feature>
<dbReference type="AlphaFoldDB" id="A0A1X2G7S3"/>
<feature type="transmembrane region" description="Helical" evidence="2">
    <location>
        <begin position="70"/>
        <end position="91"/>
    </location>
</feature>
<dbReference type="STRING" id="101127.A0A1X2G7S3"/>
<reference evidence="4 5" key="1">
    <citation type="submission" date="2016-07" db="EMBL/GenBank/DDBJ databases">
        <title>Pervasive Adenine N6-methylation of Active Genes in Fungi.</title>
        <authorList>
            <consortium name="DOE Joint Genome Institute"/>
            <person name="Mondo S.J."/>
            <person name="Dannebaum R.O."/>
            <person name="Kuo R.C."/>
            <person name="Labutti K."/>
            <person name="Haridas S."/>
            <person name="Kuo A."/>
            <person name="Salamov A."/>
            <person name="Ahrendt S.R."/>
            <person name="Lipzen A."/>
            <person name="Sullivan W."/>
            <person name="Andreopoulos W.B."/>
            <person name="Clum A."/>
            <person name="Lindquist E."/>
            <person name="Daum C."/>
            <person name="Ramamoorthy G.K."/>
            <person name="Gryganskyi A."/>
            <person name="Culley D."/>
            <person name="Magnuson J.K."/>
            <person name="James T.Y."/>
            <person name="O'Malley M.A."/>
            <person name="Stajich J.E."/>
            <person name="Spatafora J.W."/>
            <person name="Visel A."/>
            <person name="Grigoriev I.V."/>
        </authorList>
    </citation>
    <scope>NUCLEOTIDE SEQUENCE [LARGE SCALE GENOMIC DNA]</scope>
    <source>
        <strain evidence="4 5">NRRL 3301</strain>
    </source>
</reference>
<evidence type="ECO:0000313" key="4">
    <source>
        <dbReference type="EMBL" id="ORX47201.1"/>
    </source>
</evidence>
<keyword evidence="3" id="KW-0732">Signal</keyword>
<dbReference type="EMBL" id="MCGT01000034">
    <property type="protein sequence ID" value="ORX47201.1"/>
    <property type="molecule type" value="Genomic_DNA"/>
</dbReference>
<evidence type="ECO:0008006" key="6">
    <source>
        <dbReference type="Google" id="ProtNLM"/>
    </source>
</evidence>
<keyword evidence="2" id="KW-0472">Membrane</keyword>
<sequence>MLFLLATIFVPMLIVKYWQSTVELLRFAHFTFTPTITPPTTLALIGPATTSPPSPLAIVGEVTDNFAADFALALCGMVAFLALYVLVWAALRFDLSGKIKDGAVLVARRLLGLSSGALCLCWHLAVAVTFVAVLVVSKVYDLVLVCLSAAVWCCLVLFVTTLALVWMAKVLLSLAVRVFCCLAAKLPAHTTPAPVSAAPAKPEHTTVAPVGHSATAGKAPAAAISAAAAAERAEFTFSVPSAGPTTGPTSAGSAPSRAASATGPDTFTFAVPRPAFSAGPAAGNFPVNFALPPCGVSSRR</sequence>
<evidence type="ECO:0000256" key="2">
    <source>
        <dbReference type="SAM" id="Phobius"/>
    </source>
</evidence>
<keyword evidence="2" id="KW-1133">Transmembrane helix</keyword>
<comment type="caution">
    <text evidence="4">The sequence shown here is derived from an EMBL/GenBank/DDBJ whole genome shotgun (WGS) entry which is preliminary data.</text>
</comment>
<feature type="transmembrane region" description="Helical" evidence="2">
    <location>
        <begin position="142"/>
        <end position="167"/>
    </location>
</feature>
<proteinExistence type="predicted"/>
<evidence type="ECO:0000313" key="5">
    <source>
        <dbReference type="Proteomes" id="UP000242146"/>
    </source>
</evidence>
<keyword evidence="5" id="KW-1185">Reference proteome</keyword>
<feature type="transmembrane region" description="Helical" evidence="2">
    <location>
        <begin position="111"/>
        <end position="136"/>
    </location>
</feature>
<name>A0A1X2G7S3_9FUNG</name>